<keyword evidence="3 5" id="KW-1133">Transmembrane helix</keyword>
<dbReference type="GO" id="GO:0006506">
    <property type="term" value="P:GPI anchor biosynthetic process"/>
    <property type="evidence" value="ECO:0007669"/>
    <property type="project" value="EnsemblFungi"/>
</dbReference>
<dbReference type="Proteomes" id="UP000000689">
    <property type="component" value="Chromosome 8"/>
</dbReference>
<dbReference type="GeneID" id="11495876"/>
<dbReference type="EMBL" id="HE580274">
    <property type="protein sequence ID" value="CCD26345.1"/>
    <property type="molecule type" value="Genomic_DNA"/>
</dbReference>
<proteinExistence type="predicted"/>
<dbReference type="Pfam" id="PF08510">
    <property type="entry name" value="PIG-P"/>
    <property type="match status" value="1"/>
</dbReference>
<keyword evidence="8" id="KW-1185">Reference proteome</keyword>
<keyword evidence="2 5" id="KW-0812">Transmembrane</keyword>
<dbReference type="HOGENOM" id="CLU_081616_4_0_1"/>
<feature type="domain" description="PIG-P" evidence="6">
    <location>
        <begin position="18"/>
        <end position="146"/>
    </location>
</feature>
<organism evidence="7 8">
    <name type="scientific">Naumovozyma dairenensis (strain ATCC 10597 / BCRC 20456 / CBS 421 / NBRC 0211 / NRRL Y-12639)</name>
    <name type="common">Saccharomyces dairenensis</name>
    <dbReference type="NCBI Taxonomy" id="1071378"/>
    <lineage>
        <taxon>Eukaryota</taxon>
        <taxon>Fungi</taxon>
        <taxon>Dikarya</taxon>
        <taxon>Ascomycota</taxon>
        <taxon>Saccharomycotina</taxon>
        <taxon>Saccharomycetes</taxon>
        <taxon>Saccharomycetales</taxon>
        <taxon>Saccharomycetaceae</taxon>
        <taxon>Naumovozyma</taxon>
    </lineage>
</organism>
<dbReference type="KEGG" id="ndi:NDAI_0H01710"/>
<feature type="transmembrane region" description="Helical" evidence="5">
    <location>
        <begin position="20"/>
        <end position="48"/>
    </location>
</feature>
<dbReference type="InterPro" id="IPR013717">
    <property type="entry name" value="PIG-P"/>
</dbReference>
<gene>
    <name evidence="7" type="primary">NDAI0H01710</name>
    <name evidence="7" type="ordered locus">NDAI_0H01710</name>
</gene>
<dbReference type="AlphaFoldDB" id="G0WEY4"/>
<evidence type="ECO:0000313" key="7">
    <source>
        <dbReference type="EMBL" id="CCD26345.1"/>
    </source>
</evidence>
<evidence type="ECO:0000259" key="6">
    <source>
        <dbReference type="Pfam" id="PF08510"/>
    </source>
</evidence>
<feature type="transmembrane region" description="Helical" evidence="5">
    <location>
        <begin position="69"/>
        <end position="90"/>
    </location>
</feature>
<dbReference type="RefSeq" id="XP_003671588.1">
    <property type="nucleotide sequence ID" value="XM_003671540.1"/>
</dbReference>
<evidence type="ECO:0000256" key="2">
    <source>
        <dbReference type="ARBA" id="ARBA00022692"/>
    </source>
</evidence>
<evidence type="ECO:0000256" key="4">
    <source>
        <dbReference type="ARBA" id="ARBA00023136"/>
    </source>
</evidence>
<dbReference type="STRING" id="1071378.G0WEY4"/>
<sequence>MVEAYKLDDQRNLPYYKNDYYWFSLHFLVSSIVVLLVVSTFILPLFGIQVITDDRRVIINDLLPERKTILYAQSFFLMGMLFTYIGLLFYNEDVLRAPLNDLRTIIDTKGKIAIIDDKKEFLSEYASKESSGIIDLPIMDVCEVLYRYREEDGEKEN</sequence>
<keyword evidence="4 5" id="KW-0472">Membrane</keyword>
<dbReference type="OrthoDB" id="690928at2759"/>
<comment type="subcellular location">
    <subcellularLocation>
        <location evidence="1">Membrane</location>
        <topology evidence="1">Multi-pass membrane protein</topology>
    </subcellularLocation>
</comment>
<evidence type="ECO:0000256" key="1">
    <source>
        <dbReference type="ARBA" id="ARBA00004141"/>
    </source>
</evidence>
<dbReference type="eggNOG" id="KOG2257">
    <property type="taxonomic scope" value="Eukaryota"/>
</dbReference>
<accession>G0WEY4</accession>
<evidence type="ECO:0000256" key="3">
    <source>
        <dbReference type="ARBA" id="ARBA00022989"/>
    </source>
</evidence>
<dbReference type="GO" id="GO:0008194">
    <property type="term" value="F:UDP-glycosyltransferase activity"/>
    <property type="evidence" value="ECO:0007669"/>
    <property type="project" value="EnsemblFungi"/>
</dbReference>
<protein>
    <recommendedName>
        <fullName evidence="6">PIG-P domain-containing protein</fullName>
    </recommendedName>
</protein>
<evidence type="ECO:0000256" key="5">
    <source>
        <dbReference type="SAM" id="Phobius"/>
    </source>
</evidence>
<evidence type="ECO:0000313" key="8">
    <source>
        <dbReference type="Proteomes" id="UP000000689"/>
    </source>
</evidence>
<dbReference type="GO" id="GO:0000506">
    <property type="term" value="C:glycosylphosphatidylinositol-N-acetylglucosaminyltransferase (GPI-GnT) complex"/>
    <property type="evidence" value="ECO:0007669"/>
    <property type="project" value="EnsemblFungi"/>
</dbReference>
<name>G0WEY4_NAUDC</name>
<reference evidence="7 8" key="1">
    <citation type="journal article" date="2011" name="Proc. Natl. Acad. Sci. U.S.A.">
        <title>Evolutionary erosion of yeast sex chromosomes by mating-type switching accidents.</title>
        <authorList>
            <person name="Gordon J.L."/>
            <person name="Armisen D."/>
            <person name="Proux-Wera E."/>
            <person name="Oheigeartaigh S.S."/>
            <person name="Byrne K.P."/>
            <person name="Wolfe K.H."/>
        </authorList>
    </citation>
    <scope>NUCLEOTIDE SEQUENCE [LARGE SCALE GENOMIC DNA]</scope>
    <source>
        <strain evidence="8">ATCC 10597 / BCRC 20456 / CBS 421 / NBRC 0211 / NRRL Y-12639</strain>
    </source>
</reference>
<dbReference type="OMA" id="WLLVFEC"/>